<protein>
    <submittedName>
        <fullName evidence="7">HlyD family secretion protein</fullName>
    </submittedName>
</protein>
<keyword evidence="4" id="KW-0472">Membrane</keyword>
<dbReference type="Gene3D" id="2.40.30.170">
    <property type="match status" value="1"/>
</dbReference>
<dbReference type="SUPFAM" id="SSF111369">
    <property type="entry name" value="HlyD-like secretion proteins"/>
    <property type="match status" value="1"/>
</dbReference>
<evidence type="ECO:0000259" key="6">
    <source>
        <dbReference type="Pfam" id="PF25963"/>
    </source>
</evidence>
<dbReference type="Pfam" id="PF25963">
    <property type="entry name" value="Beta-barrel_AAEA"/>
    <property type="match status" value="1"/>
</dbReference>
<feature type="coiled-coil region" evidence="3">
    <location>
        <begin position="94"/>
        <end position="215"/>
    </location>
</feature>
<dbReference type="InterPro" id="IPR058634">
    <property type="entry name" value="AaeA-lik-b-barrel"/>
</dbReference>
<evidence type="ECO:0000256" key="2">
    <source>
        <dbReference type="ARBA" id="ARBA00009477"/>
    </source>
</evidence>
<comment type="similarity">
    <text evidence="2">Belongs to the membrane fusion protein (MFP) (TC 8.A.1) family.</text>
</comment>
<dbReference type="InterPro" id="IPR050739">
    <property type="entry name" value="MFP"/>
</dbReference>
<feature type="domain" description="p-hydroxybenzoic acid efflux pump subunit AaeA-like beta-barrel" evidence="6">
    <location>
        <begin position="247"/>
        <end position="338"/>
    </location>
</feature>
<dbReference type="Gene3D" id="2.40.50.100">
    <property type="match status" value="1"/>
</dbReference>
<evidence type="ECO:0000256" key="4">
    <source>
        <dbReference type="SAM" id="Phobius"/>
    </source>
</evidence>
<dbReference type="Gene3D" id="1.10.287.470">
    <property type="entry name" value="Helix hairpin bin"/>
    <property type="match status" value="1"/>
</dbReference>
<name>A0ABV4VVZ1_9GAMM</name>
<organism evidence="7 8">
    <name type="scientific">Shewanella seohaensis</name>
    <dbReference type="NCBI Taxonomy" id="755175"/>
    <lineage>
        <taxon>Bacteria</taxon>
        <taxon>Pseudomonadati</taxon>
        <taxon>Pseudomonadota</taxon>
        <taxon>Gammaproteobacteria</taxon>
        <taxon>Alteromonadales</taxon>
        <taxon>Shewanellaceae</taxon>
        <taxon>Shewanella</taxon>
    </lineage>
</organism>
<comment type="subcellular location">
    <subcellularLocation>
        <location evidence="1">Cell envelope</location>
    </subcellularLocation>
</comment>
<dbReference type="EMBL" id="JBHFGJ010000004">
    <property type="protein sequence ID" value="MFB2653150.1"/>
    <property type="molecule type" value="Genomic_DNA"/>
</dbReference>
<evidence type="ECO:0000313" key="7">
    <source>
        <dbReference type="EMBL" id="MFB2653150.1"/>
    </source>
</evidence>
<keyword evidence="8" id="KW-1185">Reference proteome</keyword>
<keyword evidence="4" id="KW-1133">Transmembrane helix</keyword>
<reference evidence="7 8" key="1">
    <citation type="submission" date="2024-09" db="EMBL/GenBank/DDBJ databases">
        <authorList>
            <person name="Zhang Y."/>
        </authorList>
    </citation>
    <scope>NUCLEOTIDE SEQUENCE [LARGE SCALE GENOMIC DNA]</scope>
    <source>
        <strain evidence="7 8">SH314</strain>
    </source>
</reference>
<comment type="caution">
    <text evidence="7">The sequence shown here is derived from an EMBL/GenBank/DDBJ whole genome shotgun (WGS) entry which is preliminary data.</text>
</comment>
<evidence type="ECO:0000256" key="1">
    <source>
        <dbReference type="ARBA" id="ARBA00004196"/>
    </source>
</evidence>
<evidence type="ECO:0000256" key="3">
    <source>
        <dbReference type="SAM" id="Coils"/>
    </source>
</evidence>
<dbReference type="Proteomes" id="UP001576726">
    <property type="component" value="Unassembled WGS sequence"/>
</dbReference>
<dbReference type="PANTHER" id="PTHR30386:SF19">
    <property type="entry name" value="MULTIDRUG EXPORT PROTEIN EMRA-RELATED"/>
    <property type="match status" value="1"/>
</dbReference>
<keyword evidence="3" id="KW-0175">Coiled coil</keyword>
<gene>
    <name evidence="7" type="ORF">ACE02L_10425</name>
</gene>
<feature type="domain" description="Multidrug resistance protein MdtA-like barrel-sandwich hybrid" evidence="5">
    <location>
        <begin position="54"/>
        <end position="239"/>
    </location>
</feature>
<evidence type="ECO:0000313" key="8">
    <source>
        <dbReference type="Proteomes" id="UP001576726"/>
    </source>
</evidence>
<dbReference type="InterPro" id="IPR058625">
    <property type="entry name" value="MdtA-like_BSH"/>
</dbReference>
<dbReference type="PANTHER" id="PTHR30386">
    <property type="entry name" value="MEMBRANE FUSION SUBUNIT OF EMRAB-TOLC MULTIDRUG EFFLUX PUMP"/>
    <property type="match status" value="1"/>
</dbReference>
<proteinExistence type="inferred from homology"/>
<accession>A0ABV4VVZ1</accession>
<sequence>MSDANPQAPQGNMRKKRSVLLIVVPLLSVLAIGAAYLHGGRYMETDNAYVKADKVPVSAQVAGNVDSLYVVENQRVEKGQVLFRLDDAMFKVMVDKASAKLAQVKTDLAVLKASYHEKQAEITLAETKLTFAEKEQKRQENLIGKHFVSESQLEDARQNTDIARQNIQTLQKDLHRIAESLGGSPDFPIEQHPSYLEALAQLNEAKLDLSRVEIKAPVSGVVSQLPKLGQYVNVGAIALALVADHALWIEANFTETDLTHVKPGQKVNIHIDTFPDNHWQGTVESLSPATGAEFSLIPAQNATGNWVKIAQRVPVRIAIDTVLPEAPLRAGLSAVVDIDTEYQRQLLGFSL</sequence>
<evidence type="ECO:0000259" key="5">
    <source>
        <dbReference type="Pfam" id="PF25917"/>
    </source>
</evidence>
<dbReference type="Pfam" id="PF25917">
    <property type="entry name" value="BSH_RND"/>
    <property type="match status" value="1"/>
</dbReference>
<feature type="transmembrane region" description="Helical" evidence="4">
    <location>
        <begin position="19"/>
        <end position="37"/>
    </location>
</feature>
<dbReference type="RefSeq" id="WP_374919169.1">
    <property type="nucleotide sequence ID" value="NZ_JBHFGJ010000004.1"/>
</dbReference>
<keyword evidence="4" id="KW-0812">Transmembrane</keyword>